<name>A0AAN6FJA6_9PEZI</name>
<organism evidence="2 3">
    <name type="scientific">Friedmanniomyces endolithicus</name>
    <dbReference type="NCBI Taxonomy" id="329885"/>
    <lineage>
        <taxon>Eukaryota</taxon>
        <taxon>Fungi</taxon>
        <taxon>Dikarya</taxon>
        <taxon>Ascomycota</taxon>
        <taxon>Pezizomycotina</taxon>
        <taxon>Dothideomycetes</taxon>
        <taxon>Dothideomycetidae</taxon>
        <taxon>Mycosphaerellales</taxon>
        <taxon>Teratosphaeriaceae</taxon>
        <taxon>Friedmanniomyces</taxon>
    </lineage>
</organism>
<keyword evidence="1" id="KW-0732">Signal</keyword>
<evidence type="ECO:0000313" key="3">
    <source>
        <dbReference type="Proteomes" id="UP001168146"/>
    </source>
</evidence>
<feature type="chain" id="PRO_5043010135" evidence="1">
    <location>
        <begin position="30"/>
        <end position="84"/>
    </location>
</feature>
<evidence type="ECO:0000256" key="1">
    <source>
        <dbReference type="SAM" id="SignalP"/>
    </source>
</evidence>
<accession>A0AAN6FJA6</accession>
<comment type="caution">
    <text evidence="2">The sequence shown here is derived from an EMBL/GenBank/DDBJ whole genome shotgun (WGS) entry which is preliminary data.</text>
</comment>
<evidence type="ECO:0000313" key="2">
    <source>
        <dbReference type="EMBL" id="KAK0318518.1"/>
    </source>
</evidence>
<proteinExistence type="predicted"/>
<dbReference type="Proteomes" id="UP001168146">
    <property type="component" value="Unassembled WGS sequence"/>
</dbReference>
<feature type="signal peptide" evidence="1">
    <location>
        <begin position="1"/>
        <end position="29"/>
    </location>
</feature>
<gene>
    <name evidence="2" type="ORF">LTR82_010580</name>
</gene>
<sequence>MNWFVALMVFLLCFLVLIIAFFALSSCLGDEIRAAWSGRSISNMPTTYGLQYARIIGQSGQQAGREQFEMEDMLDERFHRGESD</sequence>
<protein>
    <submittedName>
        <fullName evidence="2">Uncharacterized protein</fullName>
    </submittedName>
</protein>
<reference evidence="2" key="1">
    <citation type="submission" date="2021-12" db="EMBL/GenBank/DDBJ databases">
        <title>Black yeast isolated from Biological Soil Crust.</title>
        <authorList>
            <person name="Kurbessoian T."/>
        </authorList>
    </citation>
    <scope>NUCLEOTIDE SEQUENCE</scope>
    <source>
        <strain evidence="2">CCFEE 5208</strain>
    </source>
</reference>
<dbReference type="EMBL" id="JASUXU010000036">
    <property type="protein sequence ID" value="KAK0318518.1"/>
    <property type="molecule type" value="Genomic_DNA"/>
</dbReference>
<dbReference type="AlphaFoldDB" id="A0AAN6FJA6"/>